<keyword evidence="2" id="KW-1133">Transmembrane helix</keyword>
<keyword evidence="5" id="KW-1185">Reference proteome</keyword>
<keyword evidence="2" id="KW-0812">Transmembrane</keyword>
<feature type="compositionally biased region" description="Basic and acidic residues" evidence="1">
    <location>
        <begin position="76"/>
        <end position="95"/>
    </location>
</feature>
<evidence type="ECO:0000313" key="5">
    <source>
        <dbReference type="Proteomes" id="UP000310017"/>
    </source>
</evidence>
<feature type="compositionally biased region" description="Polar residues" evidence="1">
    <location>
        <begin position="161"/>
        <end position="172"/>
    </location>
</feature>
<protein>
    <recommendedName>
        <fullName evidence="3">Outer membrane protein beta-barrel domain-containing protein</fullName>
    </recommendedName>
</protein>
<evidence type="ECO:0000313" key="4">
    <source>
        <dbReference type="EMBL" id="QCX01806.1"/>
    </source>
</evidence>
<proteinExistence type="predicted"/>
<dbReference type="InterPro" id="IPR011250">
    <property type="entry name" value="OMP/PagP_B-barrel"/>
</dbReference>
<evidence type="ECO:0000256" key="1">
    <source>
        <dbReference type="SAM" id="MobiDB-lite"/>
    </source>
</evidence>
<reference evidence="4 5" key="1">
    <citation type="submission" date="2019-05" db="EMBL/GenBank/DDBJ databases">
        <title>Genome sequencing of F202Z8.</title>
        <authorList>
            <person name="Kwon Y.M."/>
        </authorList>
    </citation>
    <scope>NUCLEOTIDE SEQUENCE [LARGE SCALE GENOMIC DNA]</scope>
    <source>
        <strain evidence="4 5">F202Z8</strain>
    </source>
</reference>
<evidence type="ECO:0000259" key="3">
    <source>
        <dbReference type="Pfam" id="PF13568"/>
    </source>
</evidence>
<feature type="domain" description="Outer membrane protein beta-barrel" evidence="3">
    <location>
        <begin position="322"/>
        <end position="502"/>
    </location>
</feature>
<name>A0A5B7ST06_9FLAO</name>
<dbReference type="InterPro" id="IPR025665">
    <property type="entry name" value="Beta-barrel_OMP_2"/>
</dbReference>
<sequence length="534" mass="58738">MGKKKLDELFQEKFDNFEQVPDEKVWQSLEASLDKKKRRAIPLWWKLGGVAAVLVIGLLAINPFSDADGEPALTDIEQKTDSLERENTKENRILDTTDTDETQLTDTNSQDTDEGNAADKQSHPSKNTNPDPKKELQLSPTSENGGESQLTSVQKERSNKSDPNINAQITESTDNESTEGIDPKENLKELNEIDQESVVAQKDPKKSVSDESVNGVIAQQEDRPNSVEEKKDGLMKSAENTEIAQNDSVQEEENLEDQTVEEGNKKSIFDEIKQQEETEIAENEPRKRWSAGPSVAPVYFDAFGEGSPVHSILVPNSKSGETNLSYGLSVNYEINDRLSVRSGLHKVAYGYDTGDVEFSSSLDGAITDQMDNIDYATTARNLVVRSKAGASAVSVSESDSNQAFDANSSNASIARNGTMSQQFGYLEVPLELNYALVDRKVGINVIGGFSSLFLIDNSVSLTSGNETTEMGEANNVNEVNFSTNIGLGIDYNVTPKIKLNLEPLFKYQLNTFSQVDGTFNPFSIGIYSGLTFKF</sequence>
<accession>A0A5B7ST06</accession>
<dbReference type="Pfam" id="PF13568">
    <property type="entry name" value="OMP_b-brl_2"/>
    <property type="match status" value="1"/>
</dbReference>
<dbReference type="KEGG" id="asag:FGM00_17405"/>
<dbReference type="SUPFAM" id="SSF56925">
    <property type="entry name" value="OMPA-like"/>
    <property type="match status" value="1"/>
</dbReference>
<feature type="compositionally biased region" description="Acidic residues" evidence="1">
    <location>
        <begin position="249"/>
        <end position="260"/>
    </location>
</feature>
<organism evidence="4 5">
    <name type="scientific">Aggregatimonas sangjinii</name>
    <dbReference type="NCBI Taxonomy" id="2583587"/>
    <lineage>
        <taxon>Bacteria</taxon>
        <taxon>Pseudomonadati</taxon>
        <taxon>Bacteroidota</taxon>
        <taxon>Flavobacteriia</taxon>
        <taxon>Flavobacteriales</taxon>
        <taxon>Flavobacteriaceae</taxon>
        <taxon>Aggregatimonas</taxon>
    </lineage>
</organism>
<feature type="region of interest" description="Disordered" evidence="1">
    <location>
        <begin position="66"/>
        <end position="264"/>
    </location>
</feature>
<keyword evidence="2" id="KW-0472">Membrane</keyword>
<dbReference type="AlphaFoldDB" id="A0A5B7ST06"/>
<feature type="compositionally biased region" description="Polar residues" evidence="1">
    <location>
        <begin position="138"/>
        <end position="153"/>
    </location>
</feature>
<dbReference type="EMBL" id="CP040710">
    <property type="protein sequence ID" value="QCX01806.1"/>
    <property type="molecule type" value="Genomic_DNA"/>
</dbReference>
<dbReference type="Proteomes" id="UP000310017">
    <property type="component" value="Chromosome"/>
</dbReference>
<feature type="compositionally biased region" description="Basic and acidic residues" evidence="1">
    <location>
        <begin position="181"/>
        <end position="191"/>
    </location>
</feature>
<evidence type="ECO:0000256" key="2">
    <source>
        <dbReference type="SAM" id="Phobius"/>
    </source>
</evidence>
<dbReference type="RefSeq" id="WP_138854143.1">
    <property type="nucleotide sequence ID" value="NZ_CP040710.1"/>
</dbReference>
<feature type="compositionally biased region" description="Basic and acidic residues" evidence="1">
    <location>
        <begin position="220"/>
        <end position="234"/>
    </location>
</feature>
<feature type="transmembrane region" description="Helical" evidence="2">
    <location>
        <begin position="43"/>
        <end position="61"/>
    </location>
</feature>
<gene>
    <name evidence="4" type="ORF">FGM00_17405</name>
</gene>
<feature type="compositionally biased region" description="Polar residues" evidence="1">
    <location>
        <begin position="238"/>
        <end position="248"/>
    </location>
</feature>
<dbReference type="OrthoDB" id="1113942at2"/>